<accession>A0A319DYE1</accession>
<evidence type="ECO:0000313" key="3">
    <source>
        <dbReference type="Proteomes" id="UP000248423"/>
    </source>
</evidence>
<evidence type="ECO:0000256" key="1">
    <source>
        <dbReference type="SAM" id="MobiDB-lite"/>
    </source>
</evidence>
<evidence type="ECO:0008006" key="4">
    <source>
        <dbReference type="Google" id="ProtNLM"/>
    </source>
</evidence>
<dbReference type="Proteomes" id="UP000248423">
    <property type="component" value="Unassembled WGS sequence"/>
</dbReference>
<feature type="region of interest" description="Disordered" evidence="1">
    <location>
        <begin position="94"/>
        <end position="133"/>
    </location>
</feature>
<name>A0A319DYE1_ASPSB</name>
<sequence>MPRKRPATRRQTSLSMGDLTDQNLPLHRRSILLEAKRRERLCSGRDQNTCLITHFRELIEVAHIYPFTLGDKPIGEKDLFWGSLMDYWSNEMVDSTAQQQQQQQQHNKLQANTRTPSPPAFHTFLPNPPDTLEDRVAPKCPGSAKSRYLKYLHKTIAALVEAGADNSEASDGEEVDAELIAAQEKEHQRQTIERAAPCSHTPTPYETDIIIKILSNGFRE</sequence>
<protein>
    <recommendedName>
        <fullName evidence="4">HNH nuclease domain-containing protein</fullName>
    </recommendedName>
</protein>
<evidence type="ECO:0000313" key="2">
    <source>
        <dbReference type="EMBL" id="PYI02806.1"/>
    </source>
</evidence>
<gene>
    <name evidence="2" type="ORF">BO78DRAFT_472424</name>
</gene>
<dbReference type="OrthoDB" id="5416097at2759"/>
<dbReference type="EMBL" id="KZ826389">
    <property type="protein sequence ID" value="PYI02806.1"/>
    <property type="molecule type" value="Genomic_DNA"/>
</dbReference>
<feature type="region of interest" description="Disordered" evidence="1">
    <location>
        <begin position="1"/>
        <end position="20"/>
    </location>
</feature>
<keyword evidence="3" id="KW-1185">Reference proteome</keyword>
<proteinExistence type="predicted"/>
<dbReference type="VEuPathDB" id="FungiDB:BO78DRAFT_472424"/>
<dbReference type="AlphaFoldDB" id="A0A319DYE1"/>
<feature type="compositionally biased region" description="Polar residues" evidence="1">
    <location>
        <begin position="106"/>
        <end position="115"/>
    </location>
</feature>
<organism evidence="2 3">
    <name type="scientific">Aspergillus sclerotiicarbonarius (strain CBS 121057 / IBT 28362)</name>
    <dbReference type="NCBI Taxonomy" id="1448318"/>
    <lineage>
        <taxon>Eukaryota</taxon>
        <taxon>Fungi</taxon>
        <taxon>Dikarya</taxon>
        <taxon>Ascomycota</taxon>
        <taxon>Pezizomycotina</taxon>
        <taxon>Eurotiomycetes</taxon>
        <taxon>Eurotiomycetidae</taxon>
        <taxon>Eurotiales</taxon>
        <taxon>Aspergillaceae</taxon>
        <taxon>Aspergillus</taxon>
        <taxon>Aspergillus subgen. Circumdati</taxon>
    </lineage>
</organism>
<reference evidence="2 3" key="1">
    <citation type="submission" date="2018-02" db="EMBL/GenBank/DDBJ databases">
        <title>The genomes of Aspergillus section Nigri reveals drivers in fungal speciation.</title>
        <authorList>
            <consortium name="DOE Joint Genome Institute"/>
            <person name="Vesth T.C."/>
            <person name="Nybo J."/>
            <person name="Theobald S."/>
            <person name="Brandl J."/>
            <person name="Frisvad J.C."/>
            <person name="Nielsen K.F."/>
            <person name="Lyhne E.K."/>
            <person name="Kogle M.E."/>
            <person name="Kuo A."/>
            <person name="Riley R."/>
            <person name="Clum A."/>
            <person name="Nolan M."/>
            <person name="Lipzen A."/>
            <person name="Salamov A."/>
            <person name="Henrissat B."/>
            <person name="Wiebenga A."/>
            <person name="De vries R.P."/>
            <person name="Grigoriev I.V."/>
            <person name="Mortensen U.H."/>
            <person name="Andersen M.R."/>
            <person name="Baker S.E."/>
        </authorList>
    </citation>
    <scope>NUCLEOTIDE SEQUENCE [LARGE SCALE GENOMIC DNA]</scope>
    <source>
        <strain evidence="2 3">CBS 121057</strain>
    </source>
</reference>
<feature type="compositionally biased region" description="Polar residues" evidence="1">
    <location>
        <begin position="9"/>
        <end position="20"/>
    </location>
</feature>